<feature type="domain" description="Nitrite/Sulfite reductase ferredoxin-like" evidence="8">
    <location>
        <begin position="26"/>
        <end position="83"/>
    </location>
</feature>
<dbReference type="PANTHER" id="PTHR32439:SF9">
    <property type="entry name" value="BLR3264 PROTEIN"/>
    <property type="match status" value="1"/>
</dbReference>
<reference evidence="9" key="1">
    <citation type="submission" date="2020-11" db="EMBL/GenBank/DDBJ databases">
        <title>Sequencing the genomes of 1000 actinobacteria strains.</title>
        <authorList>
            <person name="Klenk H.-P."/>
        </authorList>
    </citation>
    <scope>NUCLEOTIDE SEQUENCE</scope>
    <source>
        <strain evidence="9">DSM 45356</strain>
    </source>
</reference>
<dbReference type="Gene3D" id="3.30.413.10">
    <property type="entry name" value="Sulfite Reductase Hemoprotein, domain 1"/>
    <property type="match status" value="1"/>
</dbReference>
<evidence type="ECO:0000256" key="5">
    <source>
        <dbReference type="ARBA" id="ARBA00023004"/>
    </source>
</evidence>
<keyword evidence="6" id="KW-0411">Iron-sulfur</keyword>
<evidence type="ECO:0000313" key="9">
    <source>
        <dbReference type="EMBL" id="MBG6137980.1"/>
    </source>
</evidence>
<evidence type="ECO:0000313" key="10">
    <source>
        <dbReference type="Proteomes" id="UP000622552"/>
    </source>
</evidence>
<protein>
    <submittedName>
        <fullName evidence="9">Precorrin-3B synthase</fullName>
        <ecNumber evidence="9">1.14.13.83</ecNumber>
    </submittedName>
</protein>
<evidence type="ECO:0000259" key="8">
    <source>
        <dbReference type="Pfam" id="PF03460"/>
    </source>
</evidence>
<dbReference type="InterPro" id="IPR005117">
    <property type="entry name" value="NiRdtase/SiRdtase_haem-b_fer"/>
</dbReference>
<dbReference type="GO" id="GO:0043818">
    <property type="term" value="F:precorrin-3B synthase activity"/>
    <property type="evidence" value="ECO:0007669"/>
    <property type="project" value="UniProtKB-EC"/>
</dbReference>
<evidence type="ECO:0000256" key="1">
    <source>
        <dbReference type="ARBA" id="ARBA00022485"/>
    </source>
</evidence>
<dbReference type="InterPro" id="IPR051329">
    <property type="entry name" value="NIR_SIR_4Fe-4S"/>
</dbReference>
<dbReference type="InterPro" id="IPR036136">
    <property type="entry name" value="Nit/Sulf_reduc_fer-like_dom_sf"/>
</dbReference>
<feature type="domain" description="Nitrite/Sulfite reductase ferredoxin-like" evidence="8">
    <location>
        <begin position="262"/>
        <end position="319"/>
    </location>
</feature>
<dbReference type="Pfam" id="PF03460">
    <property type="entry name" value="NIR_SIR_ferr"/>
    <property type="match status" value="2"/>
</dbReference>
<keyword evidence="2" id="KW-0349">Heme</keyword>
<dbReference type="SUPFAM" id="SSF56014">
    <property type="entry name" value="Nitrite and sulphite reductase 4Fe-4S domain-like"/>
    <property type="match status" value="1"/>
</dbReference>
<dbReference type="SUPFAM" id="SSF55124">
    <property type="entry name" value="Nitrite/Sulfite reductase N-terminal domain-like"/>
    <property type="match status" value="2"/>
</dbReference>
<dbReference type="RefSeq" id="WP_197004785.1">
    <property type="nucleotide sequence ID" value="NZ_BONS01000017.1"/>
</dbReference>
<dbReference type="InterPro" id="IPR045854">
    <property type="entry name" value="NO2/SO3_Rdtase_4Fe4S_sf"/>
</dbReference>
<dbReference type="GO" id="GO:0046872">
    <property type="term" value="F:metal ion binding"/>
    <property type="evidence" value="ECO:0007669"/>
    <property type="project" value="UniProtKB-KW"/>
</dbReference>
<feature type="region of interest" description="Disordered" evidence="7">
    <location>
        <begin position="358"/>
        <end position="392"/>
    </location>
</feature>
<keyword evidence="4 9" id="KW-0560">Oxidoreductase</keyword>
<keyword evidence="5" id="KW-0408">Iron</keyword>
<dbReference type="GO" id="GO:0051539">
    <property type="term" value="F:4 iron, 4 sulfur cluster binding"/>
    <property type="evidence" value="ECO:0007669"/>
    <property type="project" value="UniProtKB-KW"/>
</dbReference>
<dbReference type="EC" id="1.14.13.83" evidence="9"/>
<name>A0A8J7GI86_9ACTN</name>
<keyword evidence="1" id="KW-0004">4Fe-4S</keyword>
<comment type="caution">
    <text evidence="9">The sequence shown here is derived from an EMBL/GenBank/DDBJ whole genome shotgun (WGS) entry which is preliminary data.</text>
</comment>
<keyword evidence="3" id="KW-0479">Metal-binding</keyword>
<organism evidence="9 10">
    <name type="scientific">Longispora fulva</name>
    <dbReference type="NCBI Taxonomy" id="619741"/>
    <lineage>
        <taxon>Bacteria</taxon>
        <taxon>Bacillati</taxon>
        <taxon>Actinomycetota</taxon>
        <taxon>Actinomycetes</taxon>
        <taxon>Micromonosporales</taxon>
        <taxon>Micromonosporaceae</taxon>
        <taxon>Longispora</taxon>
    </lineage>
</organism>
<accession>A0A8J7GI86</accession>
<dbReference type="Proteomes" id="UP000622552">
    <property type="component" value="Unassembled WGS sequence"/>
</dbReference>
<gene>
    <name evidence="9" type="ORF">IW245_004174</name>
</gene>
<evidence type="ECO:0000256" key="2">
    <source>
        <dbReference type="ARBA" id="ARBA00022617"/>
    </source>
</evidence>
<evidence type="ECO:0000256" key="3">
    <source>
        <dbReference type="ARBA" id="ARBA00022723"/>
    </source>
</evidence>
<dbReference type="AlphaFoldDB" id="A0A8J7GI86"/>
<evidence type="ECO:0000256" key="6">
    <source>
        <dbReference type="ARBA" id="ARBA00023014"/>
    </source>
</evidence>
<feature type="compositionally biased region" description="Low complexity" evidence="7">
    <location>
        <begin position="383"/>
        <end position="392"/>
    </location>
</feature>
<dbReference type="Gene3D" id="3.90.480.10">
    <property type="entry name" value="Sulfite Reductase Hemoprotein,Domain 2"/>
    <property type="match status" value="1"/>
</dbReference>
<feature type="region of interest" description="Disordered" evidence="7">
    <location>
        <begin position="435"/>
        <end position="455"/>
    </location>
</feature>
<evidence type="ECO:0000256" key="7">
    <source>
        <dbReference type="SAM" id="MobiDB-lite"/>
    </source>
</evidence>
<dbReference type="PANTHER" id="PTHR32439">
    <property type="entry name" value="FERREDOXIN--NITRITE REDUCTASE, CHLOROPLASTIC"/>
    <property type="match status" value="1"/>
</dbReference>
<dbReference type="EMBL" id="JADOUF010000001">
    <property type="protein sequence ID" value="MBG6137980.1"/>
    <property type="molecule type" value="Genomic_DNA"/>
</dbReference>
<keyword evidence="10" id="KW-1185">Reference proteome</keyword>
<evidence type="ECO:0000256" key="4">
    <source>
        <dbReference type="ARBA" id="ARBA00023002"/>
    </source>
</evidence>
<sequence length="455" mass="46405">MNDALRDRPDMCPGAIQVHRAADGGLARVRLPGGHVTVAQWTAVADAAAELGNALLELTSRGNVQVRGLPAGAEAELGTRLAEAGLLPSTSHERVRNILASPLSGRDGRGLVDVRPLVAELDRRLCATPALAELSGRFLFTLDDGRGDVVGLRGDVGVIPVTADQVLLPLSGSDHSLCTTLDAAVDGMLAVAAAFMAERAAQGSTAWRLADLTDGPRRILARLTHPALRWTEPAGEMFPVATEHPIGVIPQVGGSGDPLAKADGRLMSVAVVAPLGRLTRAQAGALADVARGALIVTPWRGVVVPDVPGAEAHRVLATLSSHGLIVDPASPWHGVTACTGLPGCAKSLADVRADATAWLGPQPRPGTGDGAVPARGRSGDGSTGDAFAPAGATAAPTGLGGLPVHWVGCGRRCGTPGGPHVEVLATGDGYRVTAGEDTWSTVDPGSVIDEARRTA</sequence>
<proteinExistence type="predicted"/>